<protein>
    <submittedName>
        <fullName evidence="1">Uncharacterized protein</fullName>
    </submittedName>
</protein>
<comment type="caution">
    <text evidence="1">The sequence shown here is derived from an EMBL/GenBank/DDBJ whole genome shotgun (WGS) entry which is preliminary data.</text>
</comment>
<gene>
    <name evidence="1" type="ORF">B0T10DRAFT_497996</name>
</gene>
<evidence type="ECO:0000313" key="2">
    <source>
        <dbReference type="Proteomes" id="UP000777438"/>
    </source>
</evidence>
<proteinExistence type="predicted"/>
<dbReference type="EMBL" id="JAGPYM010000035">
    <property type="protein sequence ID" value="KAH6876432.1"/>
    <property type="molecule type" value="Genomic_DNA"/>
</dbReference>
<organism evidence="1 2">
    <name type="scientific">Thelonectria olida</name>
    <dbReference type="NCBI Taxonomy" id="1576542"/>
    <lineage>
        <taxon>Eukaryota</taxon>
        <taxon>Fungi</taxon>
        <taxon>Dikarya</taxon>
        <taxon>Ascomycota</taxon>
        <taxon>Pezizomycotina</taxon>
        <taxon>Sordariomycetes</taxon>
        <taxon>Hypocreomycetidae</taxon>
        <taxon>Hypocreales</taxon>
        <taxon>Nectriaceae</taxon>
        <taxon>Thelonectria</taxon>
    </lineage>
</organism>
<sequence length="86" mass="9694">MNVAIIVTLCFFILFLLVPGIFWERTPFGHFGSRLTSQNLLRVLSCQPTRDLTIGRRRNATACTACFDLNGTRIANKRVALQEPIV</sequence>
<evidence type="ECO:0000313" key="1">
    <source>
        <dbReference type="EMBL" id="KAH6876432.1"/>
    </source>
</evidence>
<accession>A0A9P8VUC9</accession>
<keyword evidence="2" id="KW-1185">Reference proteome</keyword>
<name>A0A9P8VUC9_9HYPO</name>
<dbReference type="Proteomes" id="UP000777438">
    <property type="component" value="Unassembled WGS sequence"/>
</dbReference>
<reference evidence="1 2" key="1">
    <citation type="journal article" date="2021" name="Nat. Commun.">
        <title>Genetic determinants of endophytism in the Arabidopsis root mycobiome.</title>
        <authorList>
            <person name="Mesny F."/>
            <person name="Miyauchi S."/>
            <person name="Thiergart T."/>
            <person name="Pickel B."/>
            <person name="Atanasova L."/>
            <person name="Karlsson M."/>
            <person name="Huettel B."/>
            <person name="Barry K.W."/>
            <person name="Haridas S."/>
            <person name="Chen C."/>
            <person name="Bauer D."/>
            <person name="Andreopoulos W."/>
            <person name="Pangilinan J."/>
            <person name="LaButti K."/>
            <person name="Riley R."/>
            <person name="Lipzen A."/>
            <person name="Clum A."/>
            <person name="Drula E."/>
            <person name="Henrissat B."/>
            <person name="Kohler A."/>
            <person name="Grigoriev I.V."/>
            <person name="Martin F.M."/>
            <person name="Hacquard S."/>
        </authorList>
    </citation>
    <scope>NUCLEOTIDE SEQUENCE [LARGE SCALE GENOMIC DNA]</scope>
    <source>
        <strain evidence="1 2">MPI-CAGE-CH-0241</strain>
    </source>
</reference>
<dbReference type="AlphaFoldDB" id="A0A9P8VUC9"/>